<dbReference type="KEGG" id="pchm:VFPPC_18526"/>
<organism evidence="1 2">
    <name type="scientific">Pochonia chlamydosporia 170</name>
    <dbReference type="NCBI Taxonomy" id="1380566"/>
    <lineage>
        <taxon>Eukaryota</taxon>
        <taxon>Fungi</taxon>
        <taxon>Dikarya</taxon>
        <taxon>Ascomycota</taxon>
        <taxon>Pezizomycotina</taxon>
        <taxon>Sordariomycetes</taxon>
        <taxon>Hypocreomycetidae</taxon>
        <taxon>Hypocreales</taxon>
        <taxon>Clavicipitaceae</taxon>
        <taxon>Pochonia</taxon>
    </lineage>
</organism>
<sequence>MIESVAWLPTQAGTIYMYVSINGDNVSSSDTALAATRQRLKLPKAIIKGSNITMHQ</sequence>
<dbReference type="GeneID" id="33937265"/>
<dbReference type="Proteomes" id="UP000078397">
    <property type="component" value="Unassembled WGS sequence"/>
</dbReference>
<reference evidence="1 2" key="1">
    <citation type="journal article" date="2016" name="PLoS Pathog.">
        <title>Biosynthesis of antibiotic leucinostatins in bio-control fungus Purpureocillium lilacinum and their inhibition on phytophthora revealed by genome mining.</title>
        <authorList>
            <person name="Wang G."/>
            <person name="Liu Z."/>
            <person name="Lin R."/>
            <person name="Li E."/>
            <person name="Mao Z."/>
            <person name="Ling J."/>
            <person name="Yang Y."/>
            <person name="Yin W.B."/>
            <person name="Xie B."/>
        </authorList>
    </citation>
    <scope>NUCLEOTIDE SEQUENCE [LARGE SCALE GENOMIC DNA]</scope>
    <source>
        <strain evidence="1">170</strain>
    </source>
</reference>
<proteinExistence type="predicted"/>
<name>A0A219ANC3_METCM</name>
<keyword evidence="2" id="KW-1185">Reference proteome</keyword>
<dbReference type="EMBL" id="LSBJ02000022">
    <property type="protein sequence ID" value="OWT42337.1"/>
    <property type="molecule type" value="Genomic_DNA"/>
</dbReference>
<evidence type="ECO:0000313" key="2">
    <source>
        <dbReference type="Proteomes" id="UP000078397"/>
    </source>
</evidence>
<accession>A0A219ANC3</accession>
<gene>
    <name evidence="1" type="ORF">VFPPC_18526</name>
</gene>
<evidence type="ECO:0000313" key="1">
    <source>
        <dbReference type="EMBL" id="OWT42337.1"/>
    </source>
</evidence>
<dbReference type="RefSeq" id="XP_022284871.1">
    <property type="nucleotide sequence ID" value="XM_022430120.1"/>
</dbReference>
<dbReference type="AlphaFoldDB" id="A0A219ANC3"/>
<comment type="caution">
    <text evidence="1">The sequence shown here is derived from an EMBL/GenBank/DDBJ whole genome shotgun (WGS) entry which is preliminary data.</text>
</comment>
<protein>
    <submittedName>
        <fullName evidence="1">Uncharacterized protein</fullName>
    </submittedName>
</protein>